<keyword evidence="1" id="KW-0472">Membrane</keyword>
<evidence type="ECO:0000313" key="3">
    <source>
        <dbReference type="Proteomes" id="UP001521116"/>
    </source>
</evidence>
<feature type="transmembrane region" description="Helical" evidence="1">
    <location>
        <begin position="41"/>
        <end position="70"/>
    </location>
</feature>
<feature type="transmembrane region" description="Helical" evidence="1">
    <location>
        <begin position="151"/>
        <end position="169"/>
    </location>
</feature>
<evidence type="ECO:0008006" key="4">
    <source>
        <dbReference type="Google" id="ProtNLM"/>
    </source>
</evidence>
<comment type="caution">
    <text evidence="2">The sequence shown here is derived from an EMBL/GenBank/DDBJ whole genome shotgun (WGS) entry which is preliminary data.</text>
</comment>
<name>A0ABR3SDY6_9PEZI</name>
<sequence length="389" mass="42518">MEQISLQIIPESQHGKQDDESPAHDESSIQAFLDFSASSMVALGASLLIGIIAVVPVVIGILPSLSGVTFRTCMDGNFRIADINSPYDVRTIFAISLGFGSFDFAVAKGIDIVFDLIVGRGGQLLLGLVSYPVFAKVLLHSMERRPASYQYFTAMAFETVSVFTMGQIARNLGPQPRGKHSLRTILIPIGLLIASLYILAFPTLASAATGYSTSQDPYVSLGGSGTSPWPGNFTMCQFVIEDGARVQGLDNFSCVQSGTGVTNRLFNQTSEYLKFVDNGTLSTDSTSNFMDTKLDAPPLTIKQMTGYEMNGSFYSNEYLEEFGFCKPNNNKYKWGFSYLLLFIIIIFTYAWAGILVALHIDTEKNSQLAKCGRRLGQYRAVLDLSKAIC</sequence>
<accession>A0ABR3SDY6</accession>
<keyword evidence="1" id="KW-0812">Transmembrane</keyword>
<organism evidence="2 3">
    <name type="scientific">Neofusicoccum ribis</name>
    <dbReference type="NCBI Taxonomy" id="45134"/>
    <lineage>
        <taxon>Eukaryota</taxon>
        <taxon>Fungi</taxon>
        <taxon>Dikarya</taxon>
        <taxon>Ascomycota</taxon>
        <taxon>Pezizomycotina</taxon>
        <taxon>Dothideomycetes</taxon>
        <taxon>Dothideomycetes incertae sedis</taxon>
        <taxon>Botryosphaeriales</taxon>
        <taxon>Botryosphaeriaceae</taxon>
        <taxon>Neofusicoccum</taxon>
    </lineage>
</organism>
<protein>
    <recommendedName>
        <fullName evidence="4">Amino acid transporter transmembrane domain-containing protein</fullName>
    </recommendedName>
</protein>
<feature type="transmembrane region" description="Helical" evidence="1">
    <location>
        <begin position="181"/>
        <end position="201"/>
    </location>
</feature>
<keyword evidence="1" id="KW-1133">Transmembrane helix</keyword>
<reference evidence="2 3" key="1">
    <citation type="submission" date="2024-02" db="EMBL/GenBank/DDBJ databases">
        <title>De novo assembly and annotation of 12 fungi associated with fruit tree decline syndrome in Ontario, Canada.</title>
        <authorList>
            <person name="Sulman M."/>
            <person name="Ellouze W."/>
            <person name="Ilyukhin E."/>
        </authorList>
    </citation>
    <scope>NUCLEOTIDE SEQUENCE [LARGE SCALE GENOMIC DNA]</scope>
    <source>
        <strain evidence="2 3">M1-105</strain>
    </source>
</reference>
<evidence type="ECO:0000313" key="2">
    <source>
        <dbReference type="EMBL" id="KAL1617627.1"/>
    </source>
</evidence>
<feature type="transmembrane region" description="Helical" evidence="1">
    <location>
        <begin position="122"/>
        <end position="139"/>
    </location>
</feature>
<proteinExistence type="predicted"/>
<dbReference type="EMBL" id="JAJVDC020000226">
    <property type="protein sequence ID" value="KAL1617627.1"/>
    <property type="molecule type" value="Genomic_DNA"/>
</dbReference>
<gene>
    <name evidence="2" type="ORF">SLS56_010892</name>
</gene>
<evidence type="ECO:0000256" key="1">
    <source>
        <dbReference type="SAM" id="Phobius"/>
    </source>
</evidence>
<dbReference type="Proteomes" id="UP001521116">
    <property type="component" value="Unassembled WGS sequence"/>
</dbReference>
<feature type="transmembrane region" description="Helical" evidence="1">
    <location>
        <begin position="336"/>
        <end position="360"/>
    </location>
</feature>
<keyword evidence="3" id="KW-1185">Reference proteome</keyword>